<keyword evidence="4" id="KW-1185">Reference proteome</keyword>
<dbReference type="KEGG" id="xba:C7S18_23385"/>
<evidence type="ECO:0000313" key="4">
    <source>
        <dbReference type="Proteomes" id="UP000241074"/>
    </source>
</evidence>
<reference evidence="3 4" key="1">
    <citation type="submission" date="2018-03" db="EMBL/GenBank/DDBJ databases">
        <title>Ahniella affigens gen. nov., sp. nov., a gammaproteobacterium isolated from sandy soil near a stream.</title>
        <authorList>
            <person name="Ko Y."/>
            <person name="Kim J.-H."/>
        </authorList>
    </citation>
    <scope>NUCLEOTIDE SEQUENCE [LARGE SCALE GENOMIC DNA]</scope>
    <source>
        <strain evidence="3 4">D13</strain>
    </source>
</reference>
<dbReference type="Pfam" id="PF03572">
    <property type="entry name" value="Peptidase_S41"/>
    <property type="match status" value="1"/>
</dbReference>
<dbReference type="PANTHER" id="PTHR32060:SF30">
    <property type="entry name" value="CARBOXY-TERMINAL PROCESSING PROTEASE CTPA"/>
    <property type="match status" value="1"/>
</dbReference>
<organism evidence="3 4">
    <name type="scientific">Ahniella affigens</name>
    <dbReference type="NCBI Taxonomy" id="2021234"/>
    <lineage>
        <taxon>Bacteria</taxon>
        <taxon>Pseudomonadati</taxon>
        <taxon>Pseudomonadota</taxon>
        <taxon>Gammaproteobacteria</taxon>
        <taxon>Lysobacterales</taxon>
        <taxon>Rhodanobacteraceae</taxon>
        <taxon>Ahniella</taxon>
    </lineage>
</organism>
<dbReference type="PANTHER" id="PTHR32060">
    <property type="entry name" value="TAIL-SPECIFIC PROTEASE"/>
    <property type="match status" value="1"/>
</dbReference>
<dbReference type="GO" id="GO:0004175">
    <property type="term" value="F:endopeptidase activity"/>
    <property type="evidence" value="ECO:0007669"/>
    <property type="project" value="TreeGrafter"/>
</dbReference>
<dbReference type="EMBL" id="CP027860">
    <property type="protein sequence ID" value="AVP99938.1"/>
    <property type="molecule type" value="Genomic_DNA"/>
</dbReference>
<dbReference type="SUPFAM" id="SSF52096">
    <property type="entry name" value="ClpP/crotonase"/>
    <property type="match status" value="1"/>
</dbReference>
<dbReference type="InterPro" id="IPR005151">
    <property type="entry name" value="Tail-specific_protease"/>
</dbReference>
<protein>
    <recommendedName>
        <fullName evidence="2">Tail specific protease domain-containing protein</fullName>
    </recommendedName>
</protein>
<name>A0A2P1PYM3_9GAMM</name>
<accession>A0A2P1PYM3</accession>
<keyword evidence="1" id="KW-0732">Signal</keyword>
<proteinExistence type="predicted"/>
<feature type="chain" id="PRO_5015147421" description="Tail specific protease domain-containing protein" evidence="1">
    <location>
        <begin position="35"/>
        <end position="507"/>
    </location>
</feature>
<dbReference type="GO" id="GO:0006508">
    <property type="term" value="P:proteolysis"/>
    <property type="evidence" value="ECO:0007669"/>
    <property type="project" value="InterPro"/>
</dbReference>
<dbReference type="Gene3D" id="3.90.226.10">
    <property type="entry name" value="2-enoyl-CoA Hydratase, Chain A, domain 1"/>
    <property type="match status" value="1"/>
</dbReference>
<dbReference type="AlphaFoldDB" id="A0A2P1PYM3"/>
<sequence length="507" mass="56196">MSAIPAAFYRRSGFANSLIVAALCLLLTVSSALAHPPPGVETISAEAAMQDARVLKRALNELHPGLTKYQTEAEWLADQQQFDAEIAKATTVTDLYLAASKLAASIRCGHTWTNVLNQEGPIKVALLEKANKLPFKVIWVENRFLVISSADANVPVGADILRINGQTPTEIRDRLWPYLRADGNSDSKRLRQISHDRFDYSQMDILWPLLSPPKNGRWQIEFQDRGRTQQVSVAAVSFKTRQERLAGKDRAPDSEAWTFRMDGDLAIMTLPTFSFYNSDFDWQAFFTTHFAELNAKNVPNLVIDLRLNEGGDGAIAAALVQHVLHAPVKIRSEQSATRYERVPYILAKYLDTWDYSFFDRTGQVRPITDGPQKGMLEFLPKAKGEQTFAPLDPNYRGRVFVLISGENSSAGFMAAQLFRMAGTATLVGQTTGGNQRGLNGGQLTWVTLPNSGVSVDIPLLASRYDFSTPDAAIEPDVLVARHFEAQRDSVDEELAAVRLELAKQPAD</sequence>
<evidence type="ECO:0000256" key="1">
    <source>
        <dbReference type="SAM" id="SignalP"/>
    </source>
</evidence>
<evidence type="ECO:0000313" key="3">
    <source>
        <dbReference type="EMBL" id="AVP99938.1"/>
    </source>
</evidence>
<dbReference type="GO" id="GO:0007165">
    <property type="term" value="P:signal transduction"/>
    <property type="evidence" value="ECO:0007669"/>
    <property type="project" value="TreeGrafter"/>
</dbReference>
<gene>
    <name evidence="3" type="ORF">C7S18_23385</name>
</gene>
<dbReference type="RefSeq" id="WP_106893857.1">
    <property type="nucleotide sequence ID" value="NZ_CP027860.1"/>
</dbReference>
<dbReference type="OrthoDB" id="7266775at2"/>
<feature type="domain" description="Tail specific protease" evidence="2">
    <location>
        <begin position="265"/>
        <end position="436"/>
    </location>
</feature>
<dbReference type="Proteomes" id="UP000241074">
    <property type="component" value="Chromosome"/>
</dbReference>
<reference evidence="3 4" key="2">
    <citation type="submission" date="2018-03" db="EMBL/GenBank/DDBJ databases">
        <authorList>
            <person name="Keele B.F."/>
        </authorList>
    </citation>
    <scope>NUCLEOTIDE SEQUENCE [LARGE SCALE GENOMIC DNA]</scope>
    <source>
        <strain evidence="3 4">D13</strain>
    </source>
</reference>
<feature type="signal peptide" evidence="1">
    <location>
        <begin position="1"/>
        <end position="34"/>
    </location>
</feature>
<dbReference type="InterPro" id="IPR029045">
    <property type="entry name" value="ClpP/crotonase-like_dom_sf"/>
</dbReference>
<dbReference type="GO" id="GO:0008236">
    <property type="term" value="F:serine-type peptidase activity"/>
    <property type="evidence" value="ECO:0007669"/>
    <property type="project" value="InterPro"/>
</dbReference>
<evidence type="ECO:0000259" key="2">
    <source>
        <dbReference type="Pfam" id="PF03572"/>
    </source>
</evidence>
<dbReference type="GO" id="GO:0030288">
    <property type="term" value="C:outer membrane-bounded periplasmic space"/>
    <property type="evidence" value="ECO:0007669"/>
    <property type="project" value="TreeGrafter"/>
</dbReference>